<dbReference type="Gene3D" id="3.20.20.70">
    <property type="entry name" value="Aldolase class I"/>
    <property type="match status" value="1"/>
</dbReference>
<keyword evidence="3" id="KW-1185">Reference proteome</keyword>
<feature type="domain" description="NADH:flavin oxidoreductase/NADH oxidase N-terminal" evidence="1">
    <location>
        <begin position="7"/>
        <end position="364"/>
    </location>
</feature>
<organism evidence="2 3">
    <name type="scientific">Plectosphaerella cucumerina</name>
    <dbReference type="NCBI Taxonomy" id="40658"/>
    <lineage>
        <taxon>Eukaryota</taxon>
        <taxon>Fungi</taxon>
        <taxon>Dikarya</taxon>
        <taxon>Ascomycota</taxon>
        <taxon>Pezizomycotina</taxon>
        <taxon>Sordariomycetes</taxon>
        <taxon>Hypocreomycetidae</taxon>
        <taxon>Glomerellales</taxon>
        <taxon>Plectosphaerellaceae</taxon>
        <taxon>Plectosphaerella</taxon>
    </lineage>
</organism>
<dbReference type="PANTHER" id="PTHR22893:SF93">
    <property type="entry name" value="HYPOTHETICAL OXIDOREDUCTASE (EUROFUNG)"/>
    <property type="match status" value="1"/>
</dbReference>
<dbReference type="OrthoDB" id="276546at2759"/>
<evidence type="ECO:0000259" key="1">
    <source>
        <dbReference type="Pfam" id="PF00724"/>
    </source>
</evidence>
<gene>
    <name evidence="2" type="ORF">B0T11DRAFT_244750</name>
</gene>
<dbReference type="InterPro" id="IPR013785">
    <property type="entry name" value="Aldolase_TIM"/>
</dbReference>
<dbReference type="SUPFAM" id="SSF51395">
    <property type="entry name" value="FMN-linked oxidoreductases"/>
    <property type="match status" value="1"/>
</dbReference>
<protein>
    <submittedName>
        <fullName evidence="2">NADH:flavin oxidoreductase/NADH oxidase</fullName>
    </submittedName>
</protein>
<dbReference type="GO" id="GO:0010181">
    <property type="term" value="F:FMN binding"/>
    <property type="evidence" value="ECO:0007669"/>
    <property type="project" value="InterPro"/>
</dbReference>
<reference evidence="2" key="1">
    <citation type="journal article" date="2021" name="Nat. Commun.">
        <title>Genetic determinants of endophytism in the Arabidopsis root mycobiome.</title>
        <authorList>
            <person name="Mesny F."/>
            <person name="Miyauchi S."/>
            <person name="Thiergart T."/>
            <person name="Pickel B."/>
            <person name="Atanasova L."/>
            <person name="Karlsson M."/>
            <person name="Huettel B."/>
            <person name="Barry K.W."/>
            <person name="Haridas S."/>
            <person name="Chen C."/>
            <person name="Bauer D."/>
            <person name="Andreopoulos W."/>
            <person name="Pangilinan J."/>
            <person name="LaButti K."/>
            <person name="Riley R."/>
            <person name="Lipzen A."/>
            <person name="Clum A."/>
            <person name="Drula E."/>
            <person name="Henrissat B."/>
            <person name="Kohler A."/>
            <person name="Grigoriev I.V."/>
            <person name="Martin F.M."/>
            <person name="Hacquard S."/>
        </authorList>
    </citation>
    <scope>NUCLEOTIDE SEQUENCE</scope>
    <source>
        <strain evidence="2">MPI-CAGE-AT-0016</strain>
    </source>
</reference>
<comment type="caution">
    <text evidence="2">The sequence shown here is derived from an EMBL/GenBank/DDBJ whole genome shotgun (WGS) entry which is preliminary data.</text>
</comment>
<dbReference type="Pfam" id="PF00724">
    <property type="entry name" value="Oxidored_FMN"/>
    <property type="match status" value="1"/>
</dbReference>
<accession>A0A8K0WZ94</accession>
<name>A0A8K0WZ94_9PEZI</name>
<dbReference type="AlphaFoldDB" id="A0A8K0WZ94"/>
<dbReference type="GO" id="GO:0016491">
    <property type="term" value="F:oxidoreductase activity"/>
    <property type="evidence" value="ECO:0007669"/>
    <property type="project" value="InterPro"/>
</dbReference>
<evidence type="ECO:0000313" key="2">
    <source>
        <dbReference type="EMBL" id="KAH7353210.1"/>
    </source>
</evidence>
<proteinExistence type="predicted"/>
<sequence length="402" mass="44391">MAVPSILFTPLAIANGRIVLEHRVVMAPMTRNRGVPLKGVDRTWIPDDVMALYYGQRASRGGLLVTEGIPPSLEASGMPCVPGLFHEAQAQGWKRVIDAVHAKGGYIYAQLWHAGRATIPHMTGQEVVSASATAWETDEKFPFRTPDGEKIAYRDFPPTAMTETHMANTIADFVKAARLALDVGFDGVEINGGNGNLIDQFLHSNINVRHDEYGSSPEARCKFPLDLVAGVVSAVGAANVAIRLEPTCLYQGTFGIERVETWSYLCEKIASTYNGNNKLSYVHFIEPRRDRIEVDKSGFRESWGLPNISNEPFRSILSKSSIPCISCGGWDGSNLADAVQAGWDAVVFARWFVSNPDLPERLRLGKGLHDFDRSRFYGSWDGIRENGYVDYPTWAEEEAVVP</sequence>
<dbReference type="PANTHER" id="PTHR22893">
    <property type="entry name" value="NADH OXIDOREDUCTASE-RELATED"/>
    <property type="match status" value="1"/>
</dbReference>
<dbReference type="EMBL" id="JAGPXD010000005">
    <property type="protein sequence ID" value="KAH7353210.1"/>
    <property type="molecule type" value="Genomic_DNA"/>
</dbReference>
<dbReference type="InterPro" id="IPR001155">
    <property type="entry name" value="OxRdtase_FMN_N"/>
</dbReference>
<dbReference type="InterPro" id="IPR045247">
    <property type="entry name" value="Oye-like"/>
</dbReference>
<evidence type="ECO:0000313" key="3">
    <source>
        <dbReference type="Proteomes" id="UP000813385"/>
    </source>
</evidence>
<dbReference type="Proteomes" id="UP000813385">
    <property type="component" value="Unassembled WGS sequence"/>
</dbReference>